<evidence type="ECO:0000313" key="2">
    <source>
        <dbReference type="Proteomes" id="UP000320948"/>
    </source>
</evidence>
<accession>A0A6N4RAL2</accession>
<evidence type="ECO:0000313" key="1">
    <source>
        <dbReference type="EMBL" id="TKW61122.1"/>
    </source>
</evidence>
<name>A0A6N4RAL2_BLAVI</name>
<protein>
    <submittedName>
        <fullName evidence="1">DUF3085 domain-containing protein</fullName>
    </submittedName>
</protein>
<dbReference type="InterPro" id="IPR021436">
    <property type="entry name" value="DUF3085"/>
</dbReference>
<sequence>MNTAQTAQPFYGEETGKGFWLVGDQGVYLMANTSDGIHHSGLGHNQRRPVVYAHECNPDTMEFEDWWEAKRQSFGGDDGSEFIALEEVLKLIHQTGEYPWVA</sequence>
<dbReference type="EMBL" id="VAFM01000001">
    <property type="protein sequence ID" value="TKW61122.1"/>
    <property type="molecule type" value="Genomic_DNA"/>
</dbReference>
<reference evidence="1 2" key="1">
    <citation type="journal article" date="2017" name="Nat. Commun.">
        <title>In situ click chemistry generation of cyclooxygenase-2 inhibitors.</title>
        <authorList>
            <person name="Bhardwaj A."/>
            <person name="Kaur J."/>
            <person name="Wuest M."/>
            <person name="Wuest F."/>
        </authorList>
    </citation>
    <scope>NUCLEOTIDE SEQUENCE [LARGE SCALE GENOMIC DNA]</scope>
    <source>
        <strain evidence="1">S2_018_000_R2_106</strain>
    </source>
</reference>
<dbReference type="AlphaFoldDB" id="A0A6N4RAL2"/>
<organism evidence="1 2">
    <name type="scientific">Blastochloris viridis</name>
    <name type="common">Rhodopseudomonas viridis</name>
    <dbReference type="NCBI Taxonomy" id="1079"/>
    <lineage>
        <taxon>Bacteria</taxon>
        <taxon>Pseudomonadati</taxon>
        <taxon>Pseudomonadota</taxon>
        <taxon>Alphaproteobacteria</taxon>
        <taxon>Hyphomicrobiales</taxon>
        <taxon>Blastochloridaceae</taxon>
        <taxon>Blastochloris</taxon>
    </lineage>
</organism>
<proteinExistence type="predicted"/>
<gene>
    <name evidence="1" type="ORF">DI628_00395</name>
</gene>
<dbReference type="Proteomes" id="UP000320948">
    <property type="component" value="Unassembled WGS sequence"/>
</dbReference>
<comment type="caution">
    <text evidence="1">The sequence shown here is derived from an EMBL/GenBank/DDBJ whole genome shotgun (WGS) entry which is preliminary data.</text>
</comment>
<dbReference type="Pfam" id="PF11284">
    <property type="entry name" value="DUF3085"/>
    <property type="match status" value="1"/>
</dbReference>